<proteinExistence type="predicted"/>
<evidence type="ECO:0000313" key="10">
    <source>
        <dbReference type="EMBL" id="MBB4684925.1"/>
    </source>
</evidence>
<sequence length="474" mass="50242">MSTLRTPGKAVPLPRAVRGTALWTVGPALATVVIGLWHLGTPSYWRDEAATLDAVTRPFPALLHMLTTVDAVHGGYYVVLWPVVHVFGTGEIVLRLPSVLAMAAAAAGISAIGRRLQSRATGLLAGLVFAVLPQVSRYAQEARSYALVLACAVLASWLLVRGGTEPRRGLTGYGWAVAALGTLNLFGLLLLAGHALYLLGTARSRLRAWAVPAALGCLPAVPIAILAWQQRDQLGWVAAPDASAGGDLVVWLAGSSGAAALMGVLVGLGLRFRGPAWLSLPWLIAPPVLLLLAARLAVPVYVPRYLAFCLPALALAIGAGLARTAWPHRVIALLLVAALGLPVQLAERGQDGHGEDIRAAAQALDQHARPGDGVLYHCPSCHYPDLPREFASAYPEAFGRLDDLALDRSPAASGTLRGTEVDPDTLARRVGAANRVWLVETGGDAVPRNVRYGRRVAFDERAGSLRLRLYSRQF</sequence>
<dbReference type="GO" id="GO:0016763">
    <property type="term" value="F:pentosyltransferase activity"/>
    <property type="evidence" value="ECO:0007669"/>
    <property type="project" value="TreeGrafter"/>
</dbReference>
<comment type="caution">
    <text evidence="10">The sequence shown here is derived from an EMBL/GenBank/DDBJ whole genome shotgun (WGS) entry which is preliminary data.</text>
</comment>
<feature type="transmembrane region" description="Helical" evidence="8">
    <location>
        <begin position="92"/>
        <end position="112"/>
    </location>
</feature>
<comment type="subcellular location">
    <subcellularLocation>
        <location evidence="1">Cell membrane</location>
        <topology evidence="1">Multi-pass membrane protein</topology>
    </subcellularLocation>
</comment>
<reference evidence="10 11" key="1">
    <citation type="submission" date="2020-08" db="EMBL/GenBank/DDBJ databases">
        <title>Sequencing the genomes of 1000 actinobacteria strains.</title>
        <authorList>
            <person name="Klenk H.-P."/>
        </authorList>
    </citation>
    <scope>NUCLEOTIDE SEQUENCE [LARGE SCALE GENOMIC DNA]</scope>
    <source>
        <strain evidence="10 11">DSM 45859</strain>
    </source>
</reference>
<dbReference type="InterPro" id="IPR038731">
    <property type="entry name" value="RgtA/B/C-like"/>
</dbReference>
<protein>
    <submittedName>
        <fullName evidence="10">Mannosyltransferase</fullName>
        <ecNumber evidence="10">2.4.1.-</ecNumber>
    </submittedName>
</protein>
<keyword evidence="4 10" id="KW-0808">Transferase</keyword>
<feature type="transmembrane region" description="Helical" evidence="8">
    <location>
        <begin position="142"/>
        <end position="160"/>
    </location>
</feature>
<feature type="transmembrane region" description="Helical" evidence="8">
    <location>
        <begin position="248"/>
        <end position="270"/>
    </location>
</feature>
<keyword evidence="3 10" id="KW-0328">Glycosyltransferase</keyword>
<keyword evidence="5 8" id="KW-0812">Transmembrane</keyword>
<feature type="transmembrane region" description="Helical" evidence="8">
    <location>
        <begin position="21"/>
        <end position="39"/>
    </location>
</feature>
<evidence type="ECO:0000256" key="3">
    <source>
        <dbReference type="ARBA" id="ARBA00022676"/>
    </source>
</evidence>
<dbReference type="PANTHER" id="PTHR33908:SF3">
    <property type="entry name" value="UNDECAPRENYL PHOSPHATE-ALPHA-4-AMINO-4-DEOXY-L-ARABINOSE ARABINOSYL TRANSFERASE"/>
    <property type="match status" value="1"/>
</dbReference>
<feature type="transmembrane region" description="Helical" evidence="8">
    <location>
        <begin position="59"/>
        <end position="80"/>
    </location>
</feature>
<dbReference type="Pfam" id="PF13231">
    <property type="entry name" value="PMT_2"/>
    <property type="match status" value="1"/>
</dbReference>
<feature type="transmembrane region" description="Helical" evidence="8">
    <location>
        <begin position="206"/>
        <end position="228"/>
    </location>
</feature>
<evidence type="ECO:0000256" key="8">
    <source>
        <dbReference type="SAM" id="Phobius"/>
    </source>
</evidence>
<gene>
    <name evidence="10" type="ORF">BJY18_002410</name>
</gene>
<accession>A0A840ITZ4</accession>
<evidence type="ECO:0000256" key="5">
    <source>
        <dbReference type="ARBA" id="ARBA00022692"/>
    </source>
</evidence>
<feature type="transmembrane region" description="Helical" evidence="8">
    <location>
        <begin position="304"/>
        <end position="322"/>
    </location>
</feature>
<name>A0A840ITZ4_9PSEU</name>
<evidence type="ECO:0000256" key="6">
    <source>
        <dbReference type="ARBA" id="ARBA00022989"/>
    </source>
</evidence>
<organism evidence="10 11">
    <name type="scientific">Amycolatopsis jiangsuensis</name>
    <dbReference type="NCBI Taxonomy" id="1181879"/>
    <lineage>
        <taxon>Bacteria</taxon>
        <taxon>Bacillati</taxon>
        <taxon>Actinomycetota</taxon>
        <taxon>Actinomycetes</taxon>
        <taxon>Pseudonocardiales</taxon>
        <taxon>Pseudonocardiaceae</taxon>
        <taxon>Amycolatopsis</taxon>
    </lineage>
</organism>
<keyword evidence="11" id="KW-1185">Reference proteome</keyword>
<evidence type="ECO:0000256" key="4">
    <source>
        <dbReference type="ARBA" id="ARBA00022679"/>
    </source>
</evidence>
<evidence type="ECO:0000256" key="2">
    <source>
        <dbReference type="ARBA" id="ARBA00022475"/>
    </source>
</evidence>
<dbReference type="AlphaFoldDB" id="A0A840ITZ4"/>
<dbReference type="Proteomes" id="UP000581769">
    <property type="component" value="Unassembled WGS sequence"/>
</dbReference>
<evidence type="ECO:0000256" key="7">
    <source>
        <dbReference type="ARBA" id="ARBA00023136"/>
    </source>
</evidence>
<dbReference type="EC" id="2.4.1.-" evidence="10"/>
<dbReference type="PANTHER" id="PTHR33908">
    <property type="entry name" value="MANNOSYLTRANSFERASE YKCB-RELATED"/>
    <property type="match status" value="1"/>
</dbReference>
<feature type="transmembrane region" description="Helical" evidence="8">
    <location>
        <begin position="277"/>
        <end position="298"/>
    </location>
</feature>
<dbReference type="RefSeq" id="WP_184780024.1">
    <property type="nucleotide sequence ID" value="NZ_JACHMG010000001.1"/>
</dbReference>
<feature type="domain" description="Glycosyltransferase RgtA/B/C/D-like" evidence="9">
    <location>
        <begin position="79"/>
        <end position="221"/>
    </location>
</feature>
<evidence type="ECO:0000313" key="11">
    <source>
        <dbReference type="Proteomes" id="UP000581769"/>
    </source>
</evidence>
<keyword evidence="6 8" id="KW-1133">Transmembrane helix</keyword>
<feature type="transmembrane region" description="Helical" evidence="8">
    <location>
        <begin position="172"/>
        <end position="199"/>
    </location>
</feature>
<dbReference type="GO" id="GO:0005886">
    <property type="term" value="C:plasma membrane"/>
    <property type="evidence" value="ECO:0007669"/>
    <property type="project" value="UniProtKB-SubCell"/>
</dbReference>
<dbReference type="GO" id="GO:0009103">
    <property type="term" value="P:lipopolysaccharide biosynthetic process"/>
    <property type="evidence" value="ECO:0007669"/>
    <property type="project" value="UniProtKB-ARBA"/>
</dbReference>
<keyword evidence="2" id="KW-1003">Cell membrane</keyword>
<evidence type="ECO:0000256" key="1">
    <source>
        <dbReference type="ARBA" id="ARBA00004651"/>
    </source>
</evidence>
<dbReference type="InterPro" id="IPR050297">
    <property type="entry name" value="LipidA_mod_glycosyltrf_83"/>
</dbReference>
<dbReference type="EMBL" id="JACHMG010000001">
    <property type="protein sequence ID" value="MBB4684925.1"/>
    <property type="molecule type" value="Genomic_DNA"/>
</dbReference>
<dbReference type="GO" id="GO:0010041">
    <property type="term" value="P:response to iron(III) ion"/>
    <property type="evidence" value="ECO:0007669"/>
    <property type="project" value="TreeGrafter"/>
</dbReference>
<evidence type="ECO:0000259" key="9">
    <source>
        <dbReference type="Pfam" id="PF13231"/>
    </source>
</evidence>
<keyword evidence="7 8" id="KW-0472">Membrane</keyword>